<name>A0A6M3K933_9ZZZZ</name>
<dbReference type="EMBL" id="MT143134">
    <property type="protein sequence ID" value="QJA93252.1"/>
    <property type="molecule type" value="Genomic_DNA"/>
</dbReference>
<accession>A0A6M3K933</accession>
<evidence type="ECO:0000313" key="3">
    <source>
        <dbReference type="EMBL" id="QJA93252.1"/>
    </source>
</evidence>
<gene>
    <name evidence="2" type="ORF">MM415A01100_0005</name>
    <name evidence="1" type="ORF">MM415B01116_0020</name>
    <name evidence="3" type="ORF">MM415B04301_0009</name>
</gene>
<proteinExistence type="predicted"/>
<dbReference type="AlphaFoldDB" id="A0A6M3K933"/>
<dbReference type="EMBL" id="MT142327">
    <property type="protein sequence ID" value="QJA78234.1"/>
    <property type="molecule type" value="Genomic_DNA"/>
</dbReference>
<evidence type="ECO:0000313" key="2">
    <source>
        <dbReference type="EMBL" id="QJA78234.1"/>
    </source>
</evidence>
<evidence type="ECO:0000313" key="1">
    <source>
        <dbReference type="EMBL" id="QJA60450.1"/>
    </source>
</evidence>
<reference evidence="2" key="1">
    <citation type="submission" date="2020-03" db="EMBL/GenBank/DDBJ databases">
        <title>The deep terrestrial virosphere.</title>
        <authorList>
            <person name="Holmfeldt K."/>
            <person name="Nilsson E."/>
            <person name="Simone D."/>
            <person name="Lopez-Fernandez M."/>
            <person name="Wu X."/>
            <person name="de Brujin I."/>
            <person name="Lundin D."/>
            <person name="Andersson A."/>
            <person name="Bertilsson S."/>
            <person name="Dopson M."/>
        </authorList>
    </citation>
    <scope>NUCLEOTIDE SEQUENCE</scope>
    <source>
        <strain evidence="2">MM415A01100</strain>
        <strain evidence="1">MM415B01116</strain>
        <strain evidence="3">MM415B04301</strain>
    </source>
</reference>
<sequence length="103" mass="12019">MKETIEDRISREAEEEKQAYIQRRKERLENGNDIPCPDCATKGIIKINFLYPRNTYGHFTSRDGRRNGSDKEIECPRCKGFGQFDPQKDKLIQEIKGLITNAR</sequence>
<dbReference type="EMBL" id="MT141409">
    <property type="protein sequence ID" value="QJA60450.1"/>
    <property type="molecule type" value="Genomic_DNA"/>
</dbReference>
<protein>
    <submittedName>
        <fullName evidence="2">Putative tryptophan operon leader</fullName>
    </submittedName>
</protein>
<organism evidence="2">
    <name type="scientific">viral metagenome</name>
    <dbReference type="NCBI Taxonomy" id="1070528"/>
    <lineage>
        <taxon>unclassified sequences</taxon>
        <taxon>metagenomes</taxon>
        <taxon>organismal metagenomes</taxon>
    </lineage>
</organism>